<evidence type="ECO:0000313" key="2">
    <source>
        <dbReference type="EMBL" id="PWA79392.1"/>
    </source>
</evidence>
<reference evidence="2 3" key="1">
    <citation type="journal article" date="2018" name="Mol. Plant">
        <title>The genome of Artemisia annua provides insight into the evolution of Asteraceae family and artemisinin biosynthesis.</title>
        <authorList>
            <person name="Shen Q."/>
            <person name="Zhang L."/>
            <person name="Liao Z."/>
            <person name="Wang S."/>
            <person name="Yan T."/>
            <person name="Shi P."/>
            <person name="Liu M."/>
            <person name="Fu X."/>
            <person name="Pan Q."/>
            <person name="Wang Y."/>
            <person name="Lv Z."/>
            <person name="Lu X."/>
            <person name="Zhang F."/>
            <person name="Jiang W."/>
            <person name="Ma Y."/>
            <person name="Chen M."/>
            <person name="Hao X."/>
            <person name="Li L."/>
            <person name="Tang Y."/>
            <person name="Lv G."/>
            <person name="Zhou Y."/>
            <person name="Sun X."/>
            <person name="Brodelius P.E."/>
            <person name="Rose J.K.C."/>
            <person name="Tang K."/>
        </authorList>
    </citation>
    <scope>NUCLEOTIDE SEQUENCE [LARGE SCALE GENOMIC DNA]</scope>
    <source>
        <strain evidence="3">cv. Huhao1</strain>
        <tissue evidence="2">Leaf</tissue>
    </source>
</reference>
<dbReference type="OrthoDB" id="1930928at2759"/>
<evidence type="ECO:0000313" key="3">
    <source>
        <dbReference type="Proteomes" id="UP000245207"/>
    </source>
</evidence>
<evidence type="ECO:0000256" key="1">
    <source>
        <dbReference type="SAM" id="MobiDB-lite"/>
    </source>
</evidence>
<comment type="caution">
    <text evidence="2">The sequence shown here is derived from an EMBL/GenBank/DDBJ whole genome shotgun (WGS) entry which is preliminary data.</text>
</comment>
<dbReference type="Proteomes" id="UP000245207">
    <property type="component" value="Unassembled WGS sequence"/>
</dbReference>
<dbReference type="PANTHER" id="PTHR45786">
    <property type="entry name" value="DNA BINDING PROTEIN-LIKE"/>
    <property type="match status" value="1"/>
</dbReference>
<protein>
    <recommendedName>
        <fullName evidence="4">Helitron helicase-like domain-containing protein</fullName>
    </recommendedName>
</protein>
<feature type="region of interest" description="Disordered" evidence="1">
    <location>
        <begin position="1"/>
        <end position="34"/>
    </location>
</feature>
<sequence length="382" mass="43143">MTTDDENANAVGNQSNVHTGKRKDYYSNYTAPQKDNKVLKNGTERVEKKREYNKQHYARQKAKRLKQIASGEGSSQHATAATNVTLQVTTRMDIETPERAPLRILEDRRVNCSSSPMKDSEVIDMMAGDSNTLTTPGIRGEPRRLLPSFDVVMTKASPITEGCTDGNANPSIIGNSQGVDPYDFIYHGVPKQHRVLKGQPPCADCGAKRIKFEFPTFCCMKGKTKLVSSNVPEELFNLFTSQCELGKVFRHNIRAYNTNFSFTSMGVNLDTSMTNMTSGVYTFRAHGGMYHRIDQLVPRDGQPRYLQLYFYDPETELSHRLVWTNLDRQIVEILTRVLATNPYVTTFRSLADLGPLDRYRVTLNASVELDQRNYNLPTTSEV</sequence>
<evidence type="ECO:0008006" key="4">
    <source>
        <dbReference type="Google" id="ProtNLM"/>
    </source>
</evidence>
<dbReference type="AlphaFoldDB" id="A0A2U1P0V3"/>
<proteinExistence type="predicted"/>
<dbReference type="EMBL" id="PKPP01001863">
    <property type="protein sequence ID" value="PWA79392.1"/>
    <property type="molecule type" value="Genomic_DNA"/>
</dbReference>
<organism evidence="2 3">
    <name type="scientific">Artemisia annua</name>
    <name type="common">Sweet wormwood</name>
    <dbReference type="NCBI Taxonomy" id="35608"/>
    <lineage>
        <taxon>Eukaryota</taxon>
        <taxon>Viridiplantae</taxon>
        <taxon>Streptophyta</taxon>
        <taxon>Embryophyta</taxon>
        <taxon>Tracheophyta</taxon>
        <taxon>Spermatophyta</taxon>
        <taxon>Magnoliopsida</taxon>
        <taxon>eudicotyledons</taxon>
        <taxon>Gunneridae</taxon>
        <taxon>Pentapetalae</taxon>
        <taxon>asterids</taxon>
        <taxon>campanulids</taxon>
        <taxon>Asterales</taxon>
        <taxon>Asteraceae</taxon>
        <taxon>Asteroideae</taxon>
        <taxon>Anthemideae</taxon>
        <taxon>Artemisiinae</taxon>
        <taxon>Artemisia</taxon>
    </lineage>
</organism>
<dbReference type="STRING" id="35608.A0A2U1P0V3"/>
<keyword evidence="3" id="KW-1185">Reference proteome</keyword>
<gene>
    <name evidence="2" type="ORF">CTI12_AA206440</name>
</gene>
<dbReference type="PANTHER" id="PTHR45786:SF78">
    <property type="entry name" value="ATP-DEPENDENT DNA HELICASE"/>
    <property type="match status" value="1"/>
</dbReference>
<accession>A0A2U1P0V3</accession>
<name>A0A2U1P0V3_ARTAN</name>